<dbReference type="InterPro" id="IPR036388">
    <property type="entry name" value="WH-like_DNA-bd_sf"/>
</dbReference>
<dbReference type="SUPFAM" id="SSF52540">
    <property type="entry name" value="P-loop containing nucleoside triphosphate hydrolases"/>
    <property type="match status" value="2"/>
</dbReference>
<dbReference type="InterPro" id="IPR032675">
    <property type="entry name" value="LRR_dom_sf"/>
</dbReference>
<dbReference type="Gramene" id="ORUFI11G24460.1">
    <property type="protein sequence ID" value="ORUFI11G24460.1"/>
    <property type="gene ID" value="ORUFI11G24460"/>
</dbReference>
<dbReference type="InterPro" id="IPR058922">
    <property type="entry name" value="WHD_DRP"/>
</dbReference>
<reference evidence="3" key="2">
    <citation type="submission" date="2015-06" db="UniProtKB">
        <authorList>
            <consortium name="EnsemblPlants"/>
        </authorList>
    </citation>
    <scope>IDENTIFICATION</scope>
</reference>
<dbReference type="SUPFAM" id="SSF52058">
    <property type="entry name" value="L domain-like"/>
    <property type="match status" value="1"/>
</dbReference>
<dbReference type="HOGENOM" id="CLU_249658_0_0_1"/>
<dbReference type="GO" id="GO:0043531">
    <property type="term" value="F:ADP binding"/>
    <property type="evidence" value="ECO:0007669"/>
    <property type="project" value="InterPro"/>
</dbReference>
<keyword evidence="1" id="KW-0611">Plant defense</keyword>
<dbReference type="GO" id="GO:0098542">
    <property type="term" value="P:defense response to other organism"/>
    <property type="evidence" value="ECO:0007669"/>
    <property type="project" value="TreeGrafter"/>
</dbReference>
<dbReference type="Proteomes" id="UP000008022">
    <property type="component" value="Unassembled WGS sequence"/>
</dbReference>
<feature type="domain" description="AAA+ ATPase" evidence="2">
    <location>
        <begin position="230"/>
        <end position="378"/>
    </location>
</feature>
<organism evidence="3 4">
    <name type="scientific">Oryza rufipogon</name>
    <name type="common">Brownbeard rice</name>
    <name type="synonym">Asian wild rice</name>
    <dbReference type="NCBI Taxonomy" id="4529"/>
    <lineage>
        <taxon>Eukaryota</taxon>
        <taxon>Viridiplantae</taxon>
        <taxon>Streptophyta</taxon>
        <taxon>Embryophyta</taxon>
        <taxon>Tracheophyta</taxon>
        <taxon>Spermatophyta</taxon>
        <taxon>Magnoliopsida</taxon>
        <taxon>Liliopsida</taxon>
        <taxon>Poales</taxon>
        <taxon>Poaceae</taxon>
        <taxon>BOP clade</taxon>
        <taxon>Oryzoideae</taxon>
        <taxon>Oryzeae</taxon>
        <taxon>Oryzinae</taxon>
        <taxon>Oryza</taxon>
    </lineage>
</organism>
<dbReference type="SUPFAM" id="SSF52047">
    <property type="entry name" value="RNI-like"/>
    <property type="match status" value="1"/>
</dbReference>
<accession>A0A0E0RC06</accession>
<evidence type="ECO:0000256" key="1">
    <source>
        <dbReference type="ARBA" id="ARBA00022821"/>
    </source>
</evidence>
<name>A0A0E0RC06_ORYRU</name>
<protein>
    <recommendedName>
        <fullName evidence="2">AAA+ ATPase domain-containing protein</fullName>
    </recommendedName>
</protein>
<dbReference type="SMART" id="SM00382">
    <property type="entry name" value="AAA"/>
    <property type="match status" value="2"/>
</dbReference>
<dbReference type="PANTHER" id="PTHR23155:SF1058">
    <property type="entry name" value="OS11G0668100 PROTEIN"/>
    <property type="match status" value="1"/>
</dbReference>
<evidence type="ECO:0000259" key="2">
    <source>
        <dbReference type="SMART" id="SM00382"/>
    </source>
</evidence>
<feature type="domain" description="AAA+ ATPase" evidence="2">
    <location>
        <begin position="642"/>
        <end position="807"/>
    </location>
</feature>
<dbReference type="STRING" id="4529.A0A0E0RC06"/>
<dbReference type="eggNOG" id="KOG4658">
    <property type="taxonomic scope" value="Eukaryota"/>
</dbReference>
<reference evidence="4" key="1">
    <citation type="submission" date="2013-06" db="EMBL/GenBank/DDBJ databases">
        <authorList>
            <person name="Zhao Q."/>
        </authorList>
    </citation>
    <scope>NUCLEOTIDE SEQUENCE</scope>
    <source>
        <strain evidence="4">cv. W1943</strain>
    </source>
</reference>
<proteinExistence type="predicted"/>
<dbReference type="AlphaFoldDB" id="A0A0E0RC06"/>
<dbReference type="InterPro" id="IPR003593">
    <property type="entry name" value="AAA+_ATPase"/>
</dbReference>
<dbReference type="InterPro" id="IPR002182">
    <property type="entry name" value="NB-ARC"/>
</dbReference>
<dbReference type="InterPro" id="IPR044974">
    <property type="entry name" value="Disease_R_plants"/>
</dbReference>
<dbReference type="Pfam" id="PF00931">
    <property type="entry name" value="NB-ARC"/>
    <property type="match status" value="2"/>
</dbReference>
<evidence type="ECO:0000313" key="4">
    <source>
        <dbReference type="Proteomes" id="UP000008022"/>
    </source>
</evidence>
<evidence type="ECO:0000313" key="3">
    <source>
        <dbReference type="EnsemblPlants" id="ORUFI11G24460.1"/>
    </source>
</evidence>
<dbReference type="Pfam" id="PF23559">
    <property type="entry name" value="WHD_DRP"/>
    <property type="match status" value="1"/>
</dbReference>
<dbReference type="PANTHER" id="PTHR23155">
    <property type="entry name" value="DISEASE RESISTANCE PROTEIN RP"/>
    <property type="match status" value="1"/>
</dbReference>
<dbReference type="EnsemblPlants" id="ORUFI11G24460.1">
    <property type="protein sequence ID" value="ORUFI11G24460.1"/>
    <property type="gene ID" value="ORUFI11G24460"/>
</dbReference>
<dbReference type="Gene3D" id="3.80.10.10">
    <property type="entry name" value="Ribonuclease Inhibitor"/>
    <property type="match status" value="2"/>
</dbReference>
<dbReference type="Gene3D" id="3.40.50.300">
    <property type="entry name" value="P-loop containing nucleotide triphosphate hydrolases"/>
    <property type="match status" value="2"/>
</dbReference>
<dbReference type="PRINTS" id="PR00364">
    <property type="entry name" value="DISEASERSIST"/>
</dbReference>
<dbReference type="OMA" id="SHPCHRN"/>
<dbReference type="Gene3D" id="1.10.10.10">
    <property type="entry name" value="Winged helix-like DNA-binding domain superfamily/Winged helix DNA-binding domain"/>
    <property type="match status" value="1"/>
</dbReference>
<dbReference type="Pfam" id="PF25019">
    <property type="entry name" value="LRR_R13L1-DRL21"/>
    <property type="match status" value="2"/>
</dbReference>
<dbReference type="InterPro" id="IPR056789">
    <property type="entry name" value="LRR_R13L1-DRL21"/>
</dbReference>
<dbReference type="InterPro" id="IPR027417">
    <property type="entry name" value="P-loop_NTPase"/>
</dbReference>
<keyword evidence="4" id="KW-1185">Reference proteome</keyword>
<sequence>MADPVTIGAAVGWGMKAAGWIISPIISNLMKEGFSYLGFDTSKKLRQLEMKVLELELMLGLEAAQIYPHRNRLEPLLKNLRSAYYEAEDILDDVEYHRLKGQIQSHPCHRNWVHKIRSALPSCSFMKNQENGNMSDEAPSGISRKKLKKSLDKIENIINEAHRILPLLSLPNQGNVNKRQIVHANSRSPVTTATPPPVVIGREKDCDNIISMLHEDVSNVQPGSSNSFLCYSIIGIYGIAGSGKSTLAQLVCASEKKDKQEKKDGHFDLIMWVHVSQNFIVDTILTEMLEAATGKKCDRFNNLDTLEQKLEEALGGKRFLLVLDDIWYHNSENQHEQQKILTPLRVGNPGSKVLVTSRTEYALLALGALKCIPISDLDDNVFLKLFLHYALPLSGYVYKLVLPSTISTLRHFQVLDFGNCMELVFSSEEDLSKLNSLRHVIVSPLFPLSIRHLGRLTSLQTMPPIKVERGEGYELQQLRRLNKLRGRLEIQGPENVESKEAAAEANLGAKERLQQLVLVWEDDNESCSPDVQEEVLEGLCPPMELESLEIKGYQGSSWDSLPDDMERLTSIKNLTLSHCYNILLLPALPKSLELLRVDGCSTELTSSCRTTGHPNWHKIKHIPHKYMGMSNVQLGSSNGSLCYSIIGIHGIAGSGKSTLAQLVCASEKKDKKEKKDGHFDLIMWVHVSQNFSVDAILAEMLEAATGKKCGHFNNRDTLQQNLEEALVGKRFLLVPDDIWYYNGENQQELEKIITPFAVGMAGSKILVTSRTEYALKALGALKCIPISDLDENVFLKLFMHFALPVANIDQRKFEEIGADIAKMLRRSPLAARTVGGQLRIRPSFDFWRDTRNRGFSDETMGALWWSYRQLDEQVRQCFSYCSIFPRRHLFKRDELVTLWVAEGFIRTTNKGDDLEAVGRQYFDELRGWTGDLPPDVRHLFIEAYDDKMITERILEMGSLRTDLIICMNNTEMMAEETVFETIHRDEKIACPEGCHFQQIFPSAITKLYHLQVLDFGSCGEIVFSSKEDLSKLVKLRHLISPQLLSIQNFDRLSSLQTIPTLTLEWKEVRYGLRQLKHLNNLRGKLIHIEGLRYVEGKNAAVVANLAAKERLKELVLHWSDMFNRCPVDVQEEVLEGLCPPTELEILEINCYHGSRYPSWLVDQQNNGPKYLDRVTFVRSSPLGSIPERFTHLRSLRMRKCSWDSISTR</sequence>